<dbReference type="Proteomes" id="UP000011715">
    <property type="component" value="Unassembled WGS sequence"/>
</dbReference>
<reference evidence="2" key="1">
    <citation type="submission" date="2010-05" db="EMBL/GenBank/DDBJ databases">
        <title>The Genome Sequence of Magnaporthe poae strain ATCC 64411.</title>
        <authorList>
            <consortium name="The Broad Institute Genome Sequencing Platform"/>
            <consortium name="Broad Institute Genome Sequencing Center for Infectious Disease"/>
            <person name="Ma L.-J."/>
            <person name="Dead R."/>
            <person name="Young S."/>
            <person name="Zeng Q."/>
            <person name="Koehrsen M."/>
            <person name="Alvarado L."/>
            <person name="Berlin A."/>
            <person name="Chapman S.B."/>
            <person name="Chen Z."/>
            <person name="Freedman E."/>
            <person name="Gellesch M."/>
            <person name="Goldberg J."/>
            <person name="Griggs A."/>
            <person name="Gujja S."/>
            <person name="Heilman E.R."/>
            <person name="Heiman D."/>
            <person name="Hepburn T."/>
            <person name="Howarth C."/>
            <person name="Jen D."/>
            <person name="Larson L."/>
            <person name="Mehta T."/>
            <person name="Neiman D."/>
            <person name="Pearson M."/>
            <person name="Roberts A."/>
            <person name="Saif S."/>
            <person name="Shea T."/>
            <person name="Shenoy N."/>
            <person name="Sisk P."/>
            <person name="Stolte C."/>
            <person name="Sykes S."/>
            <person name="Walk T."/>
            <person name="White J."/>
            <person name="Yandava C."/>
            <person name="Haas B."/>
            <person name="Nusbaum C."/>
            <person name="Birren B."/>
        </authorList>
    </citation>
    <scope>NUCLEOTIDE SEQUENCE</scope>
    <source>
        <strain evidence="2">ATCC 64411</strain>
    </source>
</reference>
<sequence length="150" mass="16753">MEQDLISTCRIRSPAPPQRQSEAREKQNQTDVTAGQCARQPTATWKLPGQPTKVAIWHHVPWPATRYPQRQQFAGGPRVPPNILLASRHLAANCSLCPSITIHPADGPPFSSAVLMFLVHPTRAKGEVWVWLVVKHRTCFLSINSSHLEL</sequence>
<feature type="region of interest" description="Disordered" evidence="1">
    <location>
        <begin position="1"/>
        <end position="36"/>
    </location>
</feature>
<reference evidence="3" key="4">
    <citation type="journal article" date="2015" name="G3 (Bethesda)">
        <title>Genome sequences of three phytopathogenic species of the Magnaporthaceae family of fungi.</title>
        <authorList>
            <person name="Okagaki L.H."/>
            <person name="Nunes C.C."/>
            <person name="Sailsbery J."/>
            <person name="Clay B."/>
            <person name="Brown D."/>
            <person name="John T."/>
            <person name="Oh Y."/>
            <person name="Young N."/>
            <person name="Fitzgerald M."/>
            <person name="Haas B.J."/>
            <person name="Zeng Q."/>
            <person name="Young S."/>
            <person name="Adiconis X."/>
            <person name="Fan L."/>
            <person name="Levin J.Z."/>
            <person name="Mitchell T.K."/>
            <person name="Okubara P.A."/>
            <person name="Farman M.L."/>
            <person name="Kohn L.M."/>
            <person name="Birren B."/>
            <person name="Ma L.-J."/>
            <person name="Dean R.A."/>
        </authorList>
    </citation>
    <scope>NUCLEOTIDE SEQUENCE</scope>
    <source>
        <strain evidence="3">ATCC 64411 / 73-15</strain>
    </source>
</reference>
<organism evidence="3 4">
    <name type="scientific">Magnaporthiopsis poae (strain ATCC 64411 / 73-15)</name>
    <name type="common">Kentucky bluegrass fungus</name>
    <name type="synonym">Magnaporthe poae</name>
    <dbReference type="NCBI Taxonomy" id="644358"/>
    <lineage>
        <taxon>Eukaryota</taxon>
        <taxon>Fungi</taxon>
        <taxon>Dikarya</taxon>
        <taxon>Ascomycota</taxon>
        <taxon>Pezizomycotina</taxon>
        <taxon>Sordariomycetes</taxon>
        <taxon>Sordariomycetidae</taxon>
        <taxon>Magnaporthales</taxon>
        <taxon>Magnaporthaceae</taxon>
        <taxon>Magnaporthiopsis</taxon>
    </lineage>
</organism>
<dbReference type="VEuPathDB" id="FungiDB:MAPG_00331"/>
<proteinExistence type="predicted"/>
<name>A0A0C4DKQ3_MAGP6</name>
<evidence type="ECO:0000256" key="1">
    <source>
        <dbReference type="SAM" id="MobiDB-lite"/>
    </source>
</evidence>
<dbReference type="EMBL" id="GL876966">
    <property type="protein sequence ID" value="KLU81239.1"/>
    <property type="molecule type" value="Genomic_DNA"/>
</dbReference>
<reference evidence="4" key="2">
    <citation type="submission" date="2010-05" db="EMBL/GenBank/DDBJ databases">
        <title>The genome sequence of Magnaporthe poae strain ATCC 64411.</title>
        <authorList>
            <person name="Ma L.-J."/>
            <person name="Dead R."/>
            <person name="Young S."/>
            <person name="Zeng Q."/>
            <person name="Koehrsen M."/>
            <person name="Alvarado L."/>
            <person name="Berlin A."/>
            <person name="Chapman S.B."/>
            <person name="Chen Z."/>
            <person name="Freedman E."/>
            <person name="Gellesch M."/>
            <person name="Goldberg J."/>
            <person name="Griggs A."/>
            <person name="Gujja S."/>
            <person name="Heilman E.R."/>
            <person name="Heiman D."/>
            <person name="Hepburn T."/>
            <person name="Howarth C."/>
            <person name="Jen D."/>
            <person name="Larson L."/>
            <person name="Mehta T."/>
            <person name="Neiman D."/>
            <person name="Pearson M."/>
            <person name="Roberts A."/>
            <person name="Saif S."/>
            <person name="Shea T."/>
            <person name="Shenoy N."/>
            <person name="Sisk P."/>
            <person name="Stolte C."/>
            <person name="Sykes S."/>
            <person name="Walk T."/>
            <person name="White J."/>
            <person name="Yandava C."/>
            <person name="Haas B."/>
            <person name="Nusbaum C."/>
            <person name="Birren B."/>
        </authorList>
    </citation>
    <scope>NUCLEOTIDE SEQUENCE [LARGE SCALE GENOMIC DNA]</scope>
    <source>
        <strain evidence="4">ATCC 64411 / 73-15</strain>
    </source>
</reference>
<dbReference type="AlphaFoldDB" id="A0A0C4DKQ3"/>
<dbReference type="EMBL" id="ADBL01000075">
    <property type="status" value="NOT_ANNOTATED_CDS"/>
    <property type="molecule type" value="Genomic_DNA"/>
</dbReference>
<dbReference type="EnsemblFungi" id="MAPG_00331T0">
    <property type="protein sequence ID" value="MAPG_00331T0"/>
    <property type="gene ID" value="MAPG_00331"/>
</dbReference>
<evidence type="ECO:0000313" key="4">
    <source>
        <dbReference type="Proteomes" id="UP000011715"/>
    </source>
</evidence>
<gene>
    <name evidence="2" type="ORF">MAPG_00331</name>
</gene>
<protein>
    <submittedName>
        <fullName evidence="2 3">Uncharacterized protein</fullName>
    </submittedName>
</protein>
<reference evidence="3" key="5">
    <citation type="submission" date="2015-06" db="UniProtKB">
        <authorList>
            <consortium name="EnsemblFungi"/>
        </authorList>
    </citation>
    <scope>IDENTIFICATION</scope>
    <source>
        <strain evidence="3">ATCC 64411</strain>
    </source>
</reference>
<evidence type="ECO:0000313" key="3">
    <source>
        <dbReference type="EnsemblFungi" id="MAPG_00331T0"/>
    </source>
</evidence>
<accession>A0A0C4DKQ3</accession>
<reference evidence="2" key="3">
    <citation type="submission" date="2011-03" db="EMBL/GenBank/DDBJ databases">
        <title>Annotation of Magnaporthe poae ATCC 64411.</title>
        <authorList>
            <person name="Ma L.-J."/>
            <person name="Dead R."/>
            <person name="Young S.K."/>
            <person name="Zeng Q."/>
            <person name="Gargeya S."/>
            <person name="Fitzgerald M."/>
            <person name="Haas B."/>
            <person name="Abouelleil A."/>
            <person name="Alvarado L."/>
            <person name="Arachchi H.M."/>
            <person name="Berlin A."/>
            <person name="Brown A."/>
            <person name="Chapman S.B."/>
            <person name="Chen Z."/>
            <person name="Dunbar C."/>
            <person name="Freedman E."/>
            <person name="Gearin G."/>
            <person name="Gellesch M."/>
            <person name="Goldberg J."/>
            <person name="Griggs A."/>
            <person name="Gujja S."/>
            <person name="Heiman D."/>
            <person name="Howarth C."/>
            <person name="Larson L."/>
            <person name="Lui A."/>
            <person name="MacDonald P.J.P."/>
            <person name="Mehta T."/>
            <person name="Montmayeur A."/>
            <person name="Murphy C."/>
            <person name="Neiman D."/>
            <person name="Pearson M."/>
            <person name="Priest M."/>
            <person name="Roberts A."/>
            <person name="Saif S."/>
            <person name="Shea T."/>
            <person name="Shenoy N."/>
            <person name="Sisk P."/>
            <person name="Stolte C."/>
            <person name="Sykes S."/>
            <person name="Yandava C."/>
            <person name="Wortman J."/>
            <person name="Nusbaum C."/>
            <person name="Birren B."/>
        </authorList>
    </citation>
    <scope>NUCLEOTIDE SEQUENCE</scope>
    <source>
        <strain evidence="2">ATCC 64411</strain>
    </source>
</reference>
<evidence type="ECO:0000313" key="2">
    <source>
        <dbReference type="EMBL" id="KLU81239.1"/>
    </source>
</evidence>
<keyword evidence="4" id="KW-1185">Reference proteome</keyword>